<evidence type="ECO:0000313" key="5">
    <source>
        <dbReference type="RefSeq" id="XP_009762437.1"/>
    </source>
</evidence>
<keyword evidence="1" id="KW-0378">Hydrolase</keyword>
<dbReference type="GO" id="GO:0000723">
    <property type="term" value="P:telomere maintenance"/>
    <property type="evidence" value="ECO:0007669"/>
    <property type="project" value="InterPro"/>
</dbReference>
<dbReference type="RefSeq" id="XP_009762436.1">
    <property type="nucleotide sequence ID" value="XM_009764134.1"/>
</dbReference>
<keyword evidence="1" id="KW-0227">DNA damage</keyword>
<dbReference type="STRING" id="4096.A0A1U7V2H8"/>
<reference evidence="3" key="1">
    <citation type="journal article" date="2013" name="Genome Biol.">
        <title>Reference genomes and transcriptomes of Nicotiana sylvestris and Nicotiana tomentosiformis.</title>
        <authorList>
            <person name="Sierro N."/>
            <person name="Battey J.N."/>
            <person name="Ouadi S."/>
            <person name="Bovet L."/>
            <person name="Goepfert S."/>
            <person name="Bakaher N."/>
            <person name="Peitsch M.C."/>
            <person name="Ivanov N.V."/>
        </authorList>
    </citation>
    <scope>NUCLEOTIDE SEQUENCE [LARGE SCALE GENOMIC DNA]</scope>
</reference>
<dbReference type="InterPro" id="IPR010285">
    <property type="entry name" value="DNA_helicase_pif1-like_DEAD"/>
</dbReference>
<organism evidence="3 10">
    <name type="scientific">Nicotiana sylvestris</name>
    <name type="common">Wood tobacco</name>
    <name type="synonym">South American tobacco</name>
    <dbReference type="NCBI Taxonomy" id="4096"/>
    <lineage>
        <taxon>Eukaryota</taxon>
        <taxon>Viridiplantae</taxon>
        <taxon>Streptophyta</taxon>
        <taxon>Embryophyta</taxon>
        <taxon>Tracheophyta</taxon>
        <taxon>Spermatophyta</taxon>
        <taxon>Magnoliopsida</taxon>
        <taxon>eudicotyledons</taxon>
        <taxon>Gunneridae</taxon>
        <taxon>Pentapetalae</taxon>
        <taxon>asterids</taxon>
        <taxon>lamiids</taxon>
        <taxon>Solanales</taxon>
        <taxon>Solanaceae</taxon>
        <taxon>Nicotianoideae</taxon>
        <taxon>Nicotianeae</taxon>
        <taxon>Nicotiana</taxon>
    </lineage>
</organism>
<evidence type="ECO:0000256" key="1">
    <source>
        <dbReference type="RuleBase" id="RU363044"/>
    </source>
</evidence>
<evidence type="ECO:0000313" key="3">
    <source>
        <dbReference type="Proteomes" id="UP000189701"/>
    </source>
</evidence>
<dbReference type="GeneID" id="104214472"/>
<dbReference type="Pfam" id="PF05970">
    <property type="entry name" value="PIF1"/>
    <property type="match status" value="1"/>
</dbReference>
<dbReference type="RefSeq" id="XP_009762440.1">
    <property type="nucleotide sequence ID" value="XM_009764138.1"/>
</dbReference>
<dbReference type="RefSeq" id="XP_070011888.1">
    <property type="nucleotide sequence ID" value="XM_070155787.1"/>
</dbReference>
<dbReference type="SUPFAM" id="SSF52540">
    <property type="entry name" value="P-loop containing nucleoside triphosphate hydrolases"/>
    <property type="match status" value="1"/>
</dbReference>
<gene>
    <name evidence="4 5 6 7 8 9 10 11 12" type="primary">LOC104214472</name>
</gene>
<dbReference type="KEGG" id="nsy:104214472"/>
<dbReference type="RefSeq" id="XP_009762441.1">
    <property type="nucleotide sequence ID" value="XM_009764139.1"/>
</dbReference>
<comment type="cofactor">
    <cofactor evidence="1">
        <name>Mg(2+)</name>
        <dbReference type="ChEBI" id="CHEBI:18420"/>
    </cofactor>
</comment>
<evidence type="ECO:0000259" key="2">
    <source>
        <dbReference type="Pfam" id="PF05970"/>
    </source>
</evidence>
<keyword evidence="1" id="KW-0233">DNA recombination</keyword>
<dbReference type="RefSeq" id="XP_009762438.1">
    <property type="nucleotide sequence ID" value="XM_009764136.1"/>
</dbReference>
<evidence type="ECO:0000313" key="4">
    <source>
        <dbReference type="RefSeq" id="XP_009762436.1"/>
    </source>
</evidence>
<dbReference type="Gene3D" id="3.40.50.300">
    <property type="entry name" value="P-loop containing nucleotide triphosphate hydrolases"/>
    <property type="match status" value="1"/>
</dbReference>
<keyword evidence="3" id="KW-1185">Reference proteome</keyword>
<evidence type="ECO:0000313" key="10">
    <source>
        <dbReference type="RefSeq" id="XP_009762442.1"/>
    </source>
</evidence>
<dbReference type="eggNOG" id="KOG0987">
    <property type="taxonomic scope" value="Eukaryota"/>
</dbReference>
<comment type="catalytic activity">
    <reaction evidence="1">
        <text>ATP + H2O = ADP + phosphate + H(+)</text>
        <dbReference type="Rhea" id="RHEA:13065"/>
        <dbReference type="ChEBI" id="CHEBI:15377"/>
        <dbReference type="ChEBI" id="CHEBI:15378"/>
        <dbReference type="ChEBI" id="CHEBI:30616"/>
        <dbReference type="ChEBI" id="CHEBI:43474"/>
        <dbReference type="ChEBI" id="CHEBI:456216"/>
        <dbReference type="EC" id="5.6.2.3"/>
    </reaction>
</comment>
<dbReference type="GO" id="GO:0006310">
    <property type="term" value="P:DNA recombination"/>
    <property type="evidence" value="ECO:0007669"/>
    <property type="project" value="UniProtKB-KW"/>
</dbReference>
<evidence type="ECO:0000313" key="12">
    <source>
        <dbReference type="RefSeq" id="XP_009762444.1"/>
    </source>
</evidence>
<dbReference type="RefSeq" id="XP_009762439.1">
    <property type="nucleotide sequence ID" value="XM_009764137.1"/>
</dbReference>
<dbReference type="PANTHER" id="PTHR10492">
    <property type="match status" value="1"/>
</dbReference>
<dbReference type="RefSeq" id="XP_009762443.1">
    <property type="nucleotide sequence ID" value="XM_009764141.1"/>
</dbReference>
<dbReference type="RefSeq" id="XP_070011890.1">
    <property type="nucleotide sequence ID" value="XM_070155789.1"/>
</dbReference>
<feature type="domain" description="DNA helicase Pif1-like DEAD-box helicase" evidence="2">
    <location>
        <begin position="261"/>
        <end position="329"/>
    </location>
</feature>
<evidence type="ECO:0000313" key="7">
    <source>
        <dbReference type="RefSeq" id="XP_009762439.1"/>
    </source>
</evidence>
<dbReference type="GO" id="GO:0005524">
    <property type="term" value="F:ATP binding"/>
    <property type="evidence" value="ECO:0007669"/>
    <property type="project" value="UniProtKB-KW"/>
</dbReference>
<dbReference type="RefSeq" id="XP_009762444.1">
    <property type="nucleotide sequence ID" value="XM_009764142.1"/>
</dbReference>
<accession>A0A1U7V2H8</accession>
<reference evidence="4 5" key="2">
    <citation type="submission" date="2025-04" db="UniProtKB">
        <authorList>
            <consortium name="RefSeq"/>
        </authorList>
    </citation>
    <scope>IDENTIFICATION</scope>
    <source>
        <tissue evidence="4 5">Leaf</tissue>
    </source>
</reference>
<dbReference type="AlphaFoldDB" id="A0A1U7V2H8"/>
<dbReference type="RefSeq" id="XP_070011889.1">
    <property type="nucleotide sequence ID" value="XM_070155788.1"/>
</dbReference>
<dbReference type="InterPro" id="IPR027417">
    <property type="entry name" value="P-loop_NTPase"/>
</dbReference>
<evidence type="ECO:0000313" key="9">
    <source>
        <dbReference type="RefSeq" id="XP_009762441.1"/>
    </source>
</evidence>
<dbReference type="PANTHER" id="PTHR10492:SF100">
    <property type="entry name" value="ATP-DEPENDENT DNA HELICASE"/>
    <property type="match status" value="1"/>
</dbReference>
<dbReference type="GO" id="GO:0016787">
    <property type="term" value="F:hydrolase activity"/>
    <property type="evidence" value="ECO:0007669"/>
    <property type="project" value="UniProtKB-KW"/>
</dbReference>
<comment type="similarity">
    <text evidence="1">Belongs to the helicase family.</text>
</comment>
<keyword evidence="1" id="KW-0067">ATP-binding</keyword>
<evidence type="ECO:0000313" key="8">
    <source>
        <dbReference type="RefSeq" id="XP_009762440.1"/>
    </source>
</evidence>
<dbReference type="EC" id="5.6.2.3" evidence="1"/>
<keyword evidence="1" id="KW-0234">DNA repair</keyword>
<proteinExistence type="inferred from homology"/>
<dbReference type="Proteomes" id="UP000189701">
    <property type="component" value="Unplaced"/>
</dbReference>
<dbReference type="RefSeq" id="XP_009762437.1">
    <property type="nucleotide sequence ID" value="XM_009764135.1"/>
</dbReference>
<sequence>MTASVYHLQLHLDGQQFISFKSTQTINSIVNNPMIRKTMLTEFFVMNRENKDAKKLNLLYKEFSKYFVWSKQYKMWTRRKQGAFIGRIVTCHPIEGERYYLRLLLMNIRGPKSYQHLLTVNGVCCTTFREAAEKRGLLQCDNNLVDCMLEAVRYQIPYSLRRLFATLLVYCNPANPKELWNQFEDSISEDFKILPNLNSKQIRHMALNHINDILHSMGRDINEFTLTPERILASSAAREAQDSHFERNIIVREEDLLLETKLNDDQRKAYDIILDRIFKNKCGAFFIDGPEGTGKTFLYRALLATIRSKGFVALATTTFGVAASILPGG</sequence>
<keyword evidence="1" id="KW-0547">Nucleotide-binding</keyword>
<evidence type="ECO:0000313" key="6">
    <source>
        <dbReference type="RefSeq" id="XP_009762438.1"/>
    </source>
</evidence>
<dbReference type="GO" id="GO:0006281">
    <property type="term" value="P:DNA repair"/>
    <property type="evidence" value="ECO:0007669"/>
    <property type="project" value="UniProtKB-KW"/>
</dbReference>
<keyword evidence="1" id="KW-0347">Helicase</keyword>
<dbReference type="GO" id="GO:0043139">
    <property type="term" value="F:5'-3' DNA helicase activity"/>
    <property type="evidence" value="ECO:0007669"/>
    <property type="project" value="UniProtKB-EC"/>
</dbReference>
<dbReference type="RefSeq" id="XP_009762442.1">
    <property type="nucleotide sequence ID" value="XM_009764140.1"/>
</dbReference>
<evidence type="ECO:0000313" key="11">
    <source>
        <dbReference type="RefSeq" id="XP_009762443.1"/>
    </source>
</evidence>
<protein>
    <recommendedName>
        <fullName evidence="1">ATP-dependent DNA helicase</fullName>
        <ecNumber evidence="1">5.6.2.3</ecNumber>
    </recommendedName>
</protein>
<name>A0A1U7V2H8_NICSY</name>